<feature type="compositionally biased region" description="Basic and acidic residues" evidence="1">
    <location>
        <begin position="78"/>
        <end position="87"/>
    </location>
</feature>
<dbReference type="RefSeq" id="XP_024083579.1">
    <property type="nucleotide sequence ID" value="XM_024227811.1"/>
</dbReference>
<organism evidence="2 3">
    <name type="scientific">Cimex lectularius</name>
    <name type="common">Bed bug</name>
    <name type="synonym">Acanthia lectularia</name>
    <dbReference type="NCBI Taxonomy" id="79782"/>
    <lineage>
        <taxon>Eukaryota</taxon>
        <taxon>Metazoa</taxon>
        <taxon>Ecdysozoa</taxon>
        <taxon>Arthropoda</taxon>
        <taxon>Hexapoda</taxon>
        <taxon>Insecta</taxon>
        <taxon>Pterygota</taxon>
        <taxon>Neoptera</taxon>
        <taxon>Paraneoptera</taxon>
        <taxon>Hemiptera</taxon>
        <taxon>Heteroptera</taxon>
        <taxon>Panheteroptera</taxon>
        <taxon>Cimicomorpha</taxon>
        <taxon>Cimicidae</taxon>
        <taxon>Cimex</taxon>
    </lineage>
</organism>
<dbReference type="GeneID" id="106668528"/>
<dbReference type="OrthoDB" id="6578444at2759"/>
<proteinExistence type="predicted"/>
<evidence type="ECO:0000313" key="2">
    <source>
        <dbReference type="EnsemblMetazoa" id="XP_024083579.1"/>
    </source>
</evidence>
<reference evidence="2" key="1">
    <citation type="submission" date="2022-01" db="UniProtKB">
        <authorList>
            <consortium name="EnsemblMetazoa"/>
        </authorList>
    </citation>
    <scope>IDENTIFICATION</scope>
</reference>
<name>A0A8I6SR95_CIMLE</name>
<dbReference type="RefSeq" id="XP_014252868.1">
    <property type="nucleotide sequence ID" value="XM_014397382.2"/>
</dbReference>
<feature type="compositionally biased region" description="Polar residues" evidence="1">
    <location>
        <begin position="177"/>
        <end position="197"/>
    </location>
</feature>
<feature type="compositionally biased region" description="Polar residues" evidence="1">
    <location>
        <begin position="97"/>
        <end position="106"/>
    </location>
</feature>
<accession>A0A8I6SR95</accession>
<dbReference type="AlphaFoldDB" id="A0A8I6SR95"/>
<dbReference type="Proteomes" id="UP000494040">
    <property type="component" value="Unassembled WGS sequence"/>
</dbReference>
<feature type="compositionally biased region" description="Polar residues" evidence="1">
    <location>
        <begin position="117"/>
        <end position="143"/>
    </location>
</feature>
<feature type="compositionally biased region" description="Basic and acidic residues" evidence="1">
    <location>
        <begin position="201"/>
        <end position="222"/>
    </location>
</feature>
<evidence type="ECO:0000256" key="1">
    <source>
        <dbReference type="SAM" id="MobiDB-lite"/>
    </source>
</evidence>
<protein>
    <submittedName>
        <fullName evidence="2">Uncharacterized protein</fullName>
    </submittedName>
</protein>
<feature type="compositionally biased region" description="Basic and acidic residues" evidence="1">
    <location>
        <begin position="244"/>
        <end position="315"/>
    </location>
</feature>
<keyword evidence="3" id="KW-1185">Reference proteome</keyword>
<feature type="compositionally biased region" description="Basic and acidic residues" evidence="1">
    <location>
        <begin position="14"/>
        <end position="32"/>
    </location>
</feature>
<feature type="region of interest" description="Disordered" evidence="1">
    <location>
        <begin position="1"/>
        <end position="317"/>
    </location>
</feature>
<evidence type="ECO:0000313" key="3">
    <source>
        <dbReference type="Proteomes" id="UP000494040"/>
    </source>
</evidence>
<feature type="region of interest" description="Disordered" evidence="1">
    <location>
        <begin position="426"/>
        <end position="458"/>
    </location>
</feature>
<feature type="region of interest" description="Disordered" evidence="1">
    <location>
        <begin position="550"/>
        <end position="580"/>
    </location>
</feature>
<feature type="compositionally biased region" description="Basic and acidic residues" evidence="1">
    <location>
        <begin position="436"/>
        <end position="448"/>
    </location>
</feature>
<feature type="compositionally biased region" description="Basic and acidic residues" evidence="1">
    <location>
        <begin position="144"/>
        <end position="163"/>
    </location>
</feature>
<sequence>MNQKEETLMQAQAELKEKRKQNRENNDQRSEEGNAGTITPKEGNASNKTDEKTNDDSEIKKVAISHDSLKSKQPTSEKTNDDSEIKKVAISHDSLKSKQPTRSNQKIEPVKSKDSSRSQNPTNDLAKGSESQSRSQNQNAESVKSNESRSGQKVEPTNDKDSDSLLGMGLEALCLGHTSSDKTQNQSNISAKGSETRLNLKKSEPRENLKKSESTRSKESSRDKRKQQVSSKSRDRSRQKRMQKNKDSINKGDKMKIQSEVGEDAKFKKGNELDKEKEVKQEAQEASKVNDTETDEKAPQERTDLQPPIDKKKDDAESEAAFSPQLYSFTQMSKTSGVRLAMSPPFWLLMDHLLAVTWKLYSKKESEKKGLGIAQLQWAYEFLAVMKDKNNELKQPMNSLSALLEDALINAYSKLGDINKISEQTDSQGFKNNKATRKDDTEHEEKMSVETGNKQWEPQEKQVSYTLNDILIRAPTLQKDYSKESKTKEDKQIKMPEQKKTLEKGEVLKYLEHIKKEQRDRAYREKIHLEEIEEVIKLVQKDKFENETWRKSALKKEDKSKKRMHEDLLANEKSEVHFSA</sequence>
<dbReference type="EnsemblMetazoa" id="XM_024227811.1">
    <property type="protein sequence ID" value="XP_024083579.1"/>
    <property type="gene ID" value="LOC106668528"/>
</dbReference>
<dbReference type="EnsemblMetazoa" id="XM_014397382.2">
    <property type="protein sequence ID" value="XP_014252868.1"/>
    <property type="gene ID" value="LOC106668528"/>
</dbReference>
<feature type="compositionally biased region" description="Basic and acidic residues" evidence="1">
    <location>
        <begin position="48"/>
        <end position="61"/>
    </location>
</feature>
<dbReference type="KEGG" id="clec:106668528"/>